<protein>
    <submittedName>
        <fullName evidence="1">Uncharacterized protein</fullName>
    </submittedName>
</protein>
<gene>
    <name evidence="1" type="ORF">D0466_19260</name>
</gene>
<dbReference type="OrthoDB" id="3459826at2"/>
<reference evidence="1 2" key="1">
    <citation type="submission" date="2018-08" db="EMBL/GenBank/DDBJ databases">
        <title>Bacillus chawlae sp. nov., Bacillus glennii sp. nov., and Bacillus saganii sp. nov. Isolated from the Vehicle Assembly Building at Kennedy Space Center where the Viking Spacecraft were Assembled.</title>
        <authorList>
            <person name="Seuylemezian A."/>
            <person name="Vaishampayan P."/>
        </authorList>
    </citation>
    <scope>NUCLEOTIDE SEQUENCE [LARGE SCALE GENOMIC DNA]</scope>
    <source>
        <strain evidence="1 2">V44-8</strain>
    </source>
</reference>
<dbReference type="SUPFAM" id="SSF63825">
    <property type="entry name" value="YWTD domain"/>
    <property type="match status" value="1"/>
</dbReference>
<name>A0A372L7B4_9BACI</name>
<keyword evidence="2" id="KW-1185">Reference proteome</keyword>
<dbReference type="InterPro" id="IPR011042">
    <property type="entry name" value="6-blade_b-propeller_TolB-like"/>
</dbReference>
<dbReference type="AlphaFoldDB" id="A0A372L7B4"/>
<dbReference type="Gene3D" id="2.120.10.30">
    <property type="entry name" value="TolB, C-terminal domain"/>
    <property type="match status" value="1"/>
</dbReference>
<comment type="caution">
    <text evidence="1">The sequence shown here is derived from an EMBL/GenBank/DDBJ whole genome shotgun (WGS) entry which is preliminary data.</text>
</comment>
<organism evidence="1 2">
    <name type="scientific">Peribacillus glennii</name>
    <dbReference type="NCBI Taxonomy" id="2303991"/>
    <lineage>
        <taxon>Bacteria</taxon>
        <taxon>Bacillati</taxon>
        <taxon>Bacillota</taxon>
        <taxon>Bacilli</taxon>
        <taxon>Bacillales</taxon>
        <taxon>Bacillaceae</taxon>
        <taxon>Peribacillus</taxon>
    </lineage>
</organism>
<dbReference type="EMBL" id="QVTD01000017">
    <property type="protein sequence ID" value="RFU61123.1"/>
    <property type="molecule type" value="Genomic_DNA"/>
</dbReference>
<accession>A0A372L7B4</accession>
<proteinExistence type="predicted"/>
<sequence length="251" mass="28078">MSKLKILLFVIVSLLVVTGFIKSSKAELEINDTVVKPKFHVDSKENMQGIAYSNGHMYIGFDIGKDRGRIRQYTLTGKLVKTTAPLKTGHTAELDVRNKNGRLYVANGGGKNPLKIHEVDVSKNKITDTLHLDNLGNSGLLAVDNDRDRLIIHSAKNDKGTPLFSITDFNGKILKQFKIPYQGVPQGLEHHNGKIYFYTNSKITVIDEKGNILKTHKLKIKGESQGITVVDDKKPYIAVAYDEPHRIFELK</sequence>
<evidence type="ECO:0000313" key="2">
    <source>
        <dbReference type="Proteomes" id="UP000262939"/>
    </source>
</evidence>
<dbReference type="Proteomes" id="UP000262939">
    <property type="component" value="Unassembled WGS sequence"/>
</dbReference>
<dbReference type="RefSeq" id="WP_117324157.1">
    <property type="nucleotide sequence ID" value="NZ_QVTD01000017.1"/>
</dbReference>
<evidence type="ECO:0000313" key="1">
    <source>
        <dbReference type="EMBL" id="RFU61123.1"/>
    </source>
</evidence>